<reference evidence="11" key="1">
    <citation type="journal article" date="2017" name="Nat. Microbiol.">
        <title>Global analysis of biosynthetic gene clusters reveals vast potential of secondary metabolite production in Penicillium species.</title>
        <authorList>
            <person name="Nielsen J.C."/>
            <person name="Grijseels S."/>
            <person name="Prigent S."/>
            <person name="Ji B."/>
            <person name="Dainat J."/>
            <person name="Nielsen K.F."/>
            <person name="Frisvad J.C."/>
            <person name="Workman M."/>
            <person name="Nielsen J."/>
        </authorList>
    </citation>
    <scope>NUCLEOTIDE SEQUENCE [LARGE SCALE GENOMIC DNA]</scope>
    <source>
        <strain evidence="11">IBT 29525</strain>
    </source>
</reference>
<evidence type="ECO:0000256" key="3">
    <source>
        <dbReference type="ARBA" id="ARBA00022448"/>
    </source>
</evidence>
<evidence type="ECO:0000313" key="10">
    <source>
        <dbReference type="EMBL" id="OQE03698.1"/>
    </source>
</evidence>
<evidence type="ECO:0000256" key="4">
    <source>
        <dbReference type="ARBA" id="ARBA00022692"/>
    </source>
</evidence>
<dbReference type="GO" id="GO:0015031">
    <property type="term" value="P:protein transport"/>
    <property type="evidence" value="ECO:0007669"/>
    <property type="project" value="UniProtKB-KW"/>
</dbReference>
<feature type="transmembrane region" description="Helical" evidence="9">
    <location>
        <begin position="617"/>
        <end position="637"/>
    </location>
</feature>
<feature type="transmembrane region" description="Helical" evidence="9">
    <location>
        <begin position="689"/>
        <end position="705"/>
    </location>
</feature>
<keyword evidence="5" id="KW-0571">Peptide transport</keyword>
<evidence type="ECO:0000313" key="11">
    <source>
        <dbReference type="Proteomes" id="UP000191612"/>
    </source>
</evidence>
<organism evidence="10 11">
    <name type="scientific">Penicillium solitum</name>
    <dbReference type="NCBI Taxonomy" id="60172"/>
    <lineage>
        <taxon>Eukaryota</taxon>
        <taxon>Fungi</taxon>
        <taxon>Dikarya</taxon>
        <taxon>Ascomycota</taxon>
        <taxon>Pezizomycotina</taxon>
        <taxon>Eurotiomycetes</taxon>
        <taxon>Eurotiomycetidae</taxon>
        <taxon>Eurotiales</taxon>
        <taxon>Aspergillaceae</taxon>
        <taxon>Penicillium</taxon>
    </lineage>
</organism>
<evidence type="ECO:0000256" key="6">
    <source>
        <dbReference type="ARBA" id="ARBA00022927"/>
    </source>
</evidence>
<feature type="transmembrane region" description="Helical" evidence="9">
    <location>
        <begin position="533"/>
        <end position="556"/>
    </location>
</feature>
<evidence type="ECO:0000256" key="2">
    <source>
        <dbReference type="ARBA" id="ARBA00008807"/>
    </source>
</evidence>
<comment type="similarity">
    <text evidence="2">Belongs to the oligopeptide OPT transporter family.</text>
</comment>
<dbReference type="PANTHER" id="PTHR22601">
    <property type="entry name" value="ISP4 LIKE PROTEIN"/>
    <property type="match status" value="1"/>
</dbReference>
<comment type="subcellular location">
    <subcellularLocation>
        <location evidence="1">Membrane</location>
        <topology evidence="1">Multi-pass membrane protein</topology>
    </subcellularLocation>
</comment>
<keyword evidence="8 9" id="KW-0472">Membrane</keyword>
<evidence type="ECO:0008006" key="12">
    <source>
        <dbReference type="Google" id="ProtNLM"/>
    </source>
</evidence>
<feature type="transmembrane region" description="Helical" evidence="9">
    <location>
        <begin position="507"/>
        <end position="527"/>
    </location>
</feature>
<feature type="transmembrane region" description="Helical" evidence="9">
    <location>
        <begin position="299"/>
        <end position="317"/>
    </location>
</feature>
<feature type="transmembrane region" description="Helical" evidence="9">
    <location>
        <begin position="451"/>
        <end position="469"/>
    </location>
</feature>
<keyword evidence="4 9" id="KW-0812">Transmembrane</keyword>
<feature type="transmembrane region" description="Helical" evidence="9">
    <location>
        <begin position="762"/>
        <end position="784"/>
    </location>
</feature>
<sequence>MAGSEKDGRLYETTAVGPCDVEKSQAVVEVSDTDLSEMLDTLRETIRDHELDPNFRTEILTSARAALRETPDKLETTRLHGLVAEIQAERDLLLNNSPYAEVRAVVDNTDDPSTPVNTFRAWFLGIIFTILGTGIDQFFSLRYPGIYLYTVVAQLVGYPCGVFLARVLPTTTYTIFGRNCSLNPGPFNQKEHMLITIMSNVAYGGLNGTAYVTYIFQVLKLDIFYGMKELANSAGFQILLTLSTQLIGYGCAGITRRFLVYPPAMLWPQNLAQIALNRALHNDGKLESMHGWTMSRYRFFLYAFGGMFFYFWFPGYIFQALSYFNWMTWIAPENIKLAIITGSIGGMGFNPLPTFDWNIISYAWDPIVTPFFSLVNSVIGMALSGLVIIIPVYFSNACNSAYLPINSNDVFDNTGNSYNVSRILTPEYTLDEKGYELYGQAYLGAANSVRYSGSFAIYLATIVYAALYYRREIMAGFHAMLKWSNARDEYNDVHNRLMREYKEAPEWWYLCILAIAFIFGCVCCGIYDTGMPIWGIVVGLLLCLFLQIPIGILLAVTNVEVTNNVIAEFIGGYAVKNNPIANMIFKSYGYIASAQSIQFVADLKLGHYMKIPPRTMFAAQTVATVIAAFVSIGVNAWQIDNIEGVCTADQSSKFTCPDTHTFFTASVIWGVIGPARIYGDHGIYHPLEWGFLAGALLPVPFYFLAKRFPDSWIRYINIPLILSGILLWAPYNFTYAWSALVVGYVFNYYVKRRYERWWQKYAYVLSSSFSCGIGIAGLVIFFAVQFHAVDINWWGNNVPYIGCDNDGCPLLPIPEIGHF</sequence>
<gene>
    <name evidence="10" type="ORF">PENSOL_c001G03443</name>
</gene>
<proteinExistence type="inferred from homology"/>
<dbReference type="InterPro" id="IPR004648">
    <property type="entry name" value="Oligpept_transpt"/>
</dbReference>
<dbReference type="EMBL" id="MDYO01000001">
    <property type="protein sequence ID" value="OQE03698.1"/>
    <property type="molecule type" value="Genomic_DNA"/>
</dbReference>
<feature type="transmembrane region" description="Helical" evidence="9">
    <location>
        <begin position="371"/>
        <end position="394"/>
    </location>
</feature>
<feature type="transmembrane region" description="Helical" evidence="9">
    <location>
        <begin position="121"/>
        <end position="140"/>
    </location>
</feature>
<evidence type="ECO:0000256" key="7">
    <source>
        <dbReference type="ARBA" id="ARBA00022989"/>
    </source>
</evidence>
<dbReference type="AlphaFoldDB" id="A0A1V6RQ40"/>
<dbReference type="GO" id="GO:0035673">
    <property type="term" value="F:oligopeptide transmembrane transporter activity"/>
    <property type="evidence" value="ECO:0007669"/>
    <property type="project" value="InterPro"/>
</dbReference>
<evidence type="ECO:0000256" key="1">
    <source>
        <dbReference type="ARBA" id="ARBA00004141"/>
    </source>
</evidence>
<dbReference type="NCBIfam" id="TIGR00727">
    <property type="entry name" value="ISP4_OPT"/>
    <property type="match status" value="1"/>
</dbReference>
<feature type="transmembrane region" description="Helical" evidence="9">
    <location>
        <begin position="337"/>
        <end position="359"/>
    </location>
</feature>
<feature type="transmembrane region" description="Helical" evidence="9">
    <location>
        <begin position="712"/>
        <end position="729"/>
    </location>
</feature>
<keyword evidence="11" id="KW-1185">Reference proteome</keyword>
<evidence type="ECO:0000256" key="8">
    <source>
        <dbReference type="ARBA" id="ARBA00023136"/>
    </source>
</evidence>
<dbReference type="Pfam" id="PF03169">
    <property type="entry name" value="OPT"/>
    <property type="match status" value="1"/>
</dbReference>
<feature type="transmembrane region" description="Helical" evidence="9">
    <location>
        <begin position="146"/>
        <end position="168"/>
    </location>
</feature>
<dbReference type="InterPro" id="IPR004813">
    <property type="entry name" value="OPT"/>
</dbReference>
<keyword evidence="3" id="KW-0813">Transport</keyword>
<evidence type="ECO:0000256" key="9">
    <source>
        <dbReference type="SAM" id="Phobius"/>
    </source>
</evidence>
<keyword evidence="6" id="KW-0653">Protein transport</keyword>
<feature type="transmembrane region" description="Helical" evidence="9">
    <location>
        <begin position="735"/>
        <end position="750"/>
    </location>
</feature>
<name>A0A1V6RQ40_9EURO</name>
<dbReference type="NCBIfam" id="TIGR00728">
    <property type="entry name" value="OPT_sfam"/>
    <property type="match status" value="1"/>
</dbReference>
<keyword evidence="7 9" id="KW-1133">Transmembrane helix</keyword>
<comment type="caution">
    <text evidence="10">The sequence shown here is derived from an EMBL/GenBank/DDBJ whole genome shotgun (WGS) entry which is preliminary data.</text>
</comment>
<dbReference type="GO" id="GO:0016020">
    <property type="term" value="C:membrane"/>
    <property type="evidence" value="ECO:0007669"/>
    <property type="project" value="UniProtKB-SubCell"/>
</dbReference>
<protein>
    <recommendedName>
        <fullName evidence="12">OPT family small oligopeptide transporter</fullName>
    </recommendedName>
</protein>
<dbReference type="Proteomes" id="UP000191612">
    <property type="component" value="Unassembled WGS sequence"/>
</dbReference>
<evidence type="ECO:0000256" key="5">
    <source>
        <dbReference type="ARBA" id="ARBA00022856"/>
    </source>
</evidence>
<accession>A0A1V6RQ40</accession>